<dbReference type="PANTHER" id="PTHR10622:SF10">
    <property type="entry name" value="HET DOMAIN-CONTAINING PROTEIN"/>
    <property type="match status" value="1"/>
</dbReference>
<feature type="domain" description="Heterokaryon incompatibility" evidence="2">
    <location>
        <begin position="46"/>
        <end position="145"/>
    </location>
</feature>
<feature type="region of interest" description="Disordered" evidence="1">
    <location>
        <begin position="556"/>
        <end position="606"/>
    </location>
</feature>
<reference evidence="3 4" key="1">
    <citation type="journal article" date="2024" name="IMA Fungus">
        <title>Apiospora arundinis, a panoply of carbohydrate-active enzymes and secondary metabolites.</title>
        <authorList>
            <person name="Sorensen T."/>
            <person name="Petersen C."/>
            <person name="Muurmann A.T."/>
            <person name="Christiansen J.V."/>
            <person name="Brundto M.L."/>
            <person name="Overgaard C.K."/>
            <person name="Boysen A.T."/>
            <person name="Wollenberg R.D."/>
            <person name="Larsen T.O."/>
            <person name="Sorensen J.L."/>
            <person name="Nielsen K.L."/>
            <person name="Sondergaard T.E."/>
        </authorList>
    </citation>
    <scope>NUCLEOTIDE SEQUENCE [LARGE SCALE GENOMIC DNA]</scope>
    <source>
        <strain evidence="3 4">AAU 773</strain>
    </source>
</reference>
<gene>
    <name evidence="3" type="ORF">PGQ11_013559</name>
</gene>
<dbReference type="InterPro" id="IPR010730">
    <property type="entry name" value="HET"/>
</dbReference>
<protein>
    <submittedName>
        <fullName evidence="3">HET domain protein</fullName>
    </submittedName>
</protein>
<dbReference type="Pfam" id="PF06985">
    <property type="entry name" value="HET"/>
    <property type="match status" value="1"/>
</dbReference>
<accession>A0ABR2HQD6</accession>
<organism evidence="3 4">
    <name type="scientific">Apiospora arundinis</name>
    <dbReference type="NCBI Taxonomy" id="335852"/>
    <lineage>
        <taxon>Eukaryota</taxon>
        <taxon>Fungi</taxon>
        <taxon>Dikarya</taxon>
        <taxon>Ascomycota</taxon>
        <taxon>Pezizomycotina</taxon>
        <taxon>Sordariomycetes</taxon>
        <taxon>Xylariomycetidae</taxon>
        <taxon>Amphisphaeriales</taxon>
        <taxon>Apiosporaceae</taxon>
        <taxon>Apiospora</taxon>
    </lineage>
</organism>
<keyword evidence="4" id="KW-1185">Reference proteome</keyword>
<dbReference type="EMBL" id="JAPCWZ010000009">
    <property type="protein sequence ID" value="KAK8851080.1"/>
    <property type="molecule type" value="Genomic_DNA"/>
</dbReference>
<name>A0ABR2HQD6_9PEZI</name>
<evidence type="ECO:0000313" key="3">
    <source>
        <dbReference type="EMBL" id="KAK8851080.1"/>
    </source>
</evidence>
<comment type="caution">
    <text evidence="3">The sequence shown here is derived from an EMBL/GenBank/DDBJ whole genome shotgun (WGS) entry which is preliminary data.</text>
</comment>
<sequence length="606" mass="69997">MPRRFIHTHTYELVKESDMNLYMKWHYRQQVKGTPSTQAVYHSYSYAILSHTWLENNEKTASKEVTYLDMKTSFSDLKLGRLKKAGWRKVEEFCKLARTDGFQWAWMDTCCIDKRSTSETQEAINAMFRWYRDAAICYAHLQDVHVHGSLPPTGWGYHDEDKHCQEFKMSNWFKRSWTLQELLAPHDIMFVDTNWTPIGTKDQWAEGIQIASNIESRYLKQFENCSIAQKLSWAADRDATIPEDRAYSLLGLFGISMPLSYGEGPMAFIRFQHELLRSQDDDSLLSWLNAEEERILAPSVSCFKGAQNVEKPEPGRPKNTMFSMTNRGLQMSKATIHKSSESPVCIVELDCFRKPTDPEEKERRCRLLLKKADGEDHNCYERLTVKERDEYNLPELDIQQDSAKWFDPRGRGTDPFLILQPNGDPSYLGLHELRVYLPSDVKQDEDSENDSGYQTKIDANERTRTDHFGETYITLRTSENGESSQPHNFILTAIRKDTEKEYLFDVQLHLKESMEVCCKVAKIDPKSEDGSLQNATSMVELESAITLLLRVAPEPVRNRVTPDGDEGEQDAVTGGEESSGEGLGYINKDRKQRRRYRLSAKVYQTT</sequence>
<dbReference type="PANTHER" id="PTHR10622">
    <property type="entry name" value="HET DOMAIN-CONTAINING PROTEIN"/>
    <property type="match status" value="1"/>
</dbReference>
<dbReference type="Proteomes" id="UP001390339">
    <property type="component" value="Unassembled WGS sequence"/>
</dbReference>
<proteinExistence type="predicted"/>
<evidence type="ECO:0000259" key="2">
    <source>
        <dbReference type="Pfam" id="PF06985"/>
    </source>
</evidence>
<evidence type="ECO:0000256" key="1">
    <source>
        <dbReference type="SAM" id="MobiDB-lite"/>
    </source>
</evidence>
<evidence type="ECO:0000313" key="4">
    <source>
        <dbReference type="Proteomes" id="UP001390339"/>
    </source>
</evidence>